<reference evidence="1" key="1">
    <citation type="submission" date="2023-04" db="EMBL/GenBank/DDBJ databases">
        <title>Phytophthora fragariaefolia NBRC 109709.</title>
        <authorList>
            <person name="Ichikawa N."/>
            <person name="Sato H."/>
            <person name="Tonouchi N."/>
        </authorList>
    </citation>
    <scope>NUCLEOTIDE SEQUENCE</scope>
    <source>
        <strain evidence="1">NBRC 109709</strain>
    </source>
</reference>
<gene>
    <name evidence="1" type="ORF">Pfra01_000229500</name>
</gene>
<proteinExistence type="predicted"/>
<organism evidence="1 2">
    <name type="scientific">Phytophthora fragariaefolia</name>
    <dbReference type="NCBI Taxonomy" id="1490495"/>
    <lineage>
        <taxon>Eukaryota</taxon>
        <taxon>Sar</taxon>
        <taxon>Stramenopiles</taxon>
        <taxon>Oomycota</taxon>
        <taxon>Peronosporomycetes</taxon>
        <taxon>Peronosporales</taxon>
        <taxon>Peronosporaceae</taxon>
        <taxon>Phytophthora</taxon>
    </lineage>
</organism>
<evidence type="ECO:0000313" key="2">
    <source>
        <dbReference type="Proteomes" id="UP001165121"/>
    </source>
</evidence>
<keyword evidence="2" id="KW-1185">Reference proteome</keyword>
<protein>
    <submittedName>
        <fullName evidence="1">Unnamed protein product</fullName>
    </submittedName>
</protein>
<comment type="caution">
    <text evidence="1">The sequence shown here is derived from an EMBL/GenBank/DDBJ whole genome shotgun (WGS) entry which is preliminary data.</text>
</comment>
<dbReference type="Proteomes" id="UP001165121">
    <property type="component" value="Unassembled WGS sequence"/>
</dbReference>
<evidence type="ECO:0000313" key="1">
    <source>
        <dbReference type="EMBL" id="GMF20118.1"/>
    </source>
</evidence>
<name>A0A9W6WXH5_9STRA</name>
<dbReference type="AlphaFoldDB" id="A0A9W6WXH5"/>
<dbReference type="EMBL" id="BSXT01000186">
    <property type="protein sequence ID" value="GMF20118.1"/>
    <property type="molecule type" value="Genomic_DNA"/>
</dbReference>
<dbReference type="OrthoDB" id="129593at2759"/>
<sequence length="211" mass="23352">MLVSPNDPAQSIYLPWCVELWVACLDVVSAIARRDVLSTGKPPEIVKDERLHDRDAGPPTETLGEPAISPIQSEQLIDMAPKRDPTVAASEPPVTLKSEVAEEGQICYREGGALFAEDVEQHMALLPEVVSTTDEVTIEDIWHRPSRDLRRCQALRALPSGLRVVRSPSGLVADRSLLRKQGSAIRSTDWIRPRRSPEDEEPRPVLARSLA</sequence>
<accession>A0A9W6WXH5</accession>